<name>A0A9D1NIU7_9FIRM</name>
<dbReference type="GO" id="GO:0003949">
    <property type="term" value="F:1-(5-phosphoribosyl)-5-[(5-phosphoribosylamino)methylideneamino]imidazole-4-carboxamide isomerase activity"/>
    <property type="evidence" value="ECO:0007669"/>
    <property type="project" value="UniProtKB-UniRule"/>
</dbReference>
<evidence type="ECO:0000256" key="14">
    <source>
        <dbReference type="RuleBase" id="RU003658"/>
    </source>
</evidence>
<evidence type="ECO:0000256" key="4">
    <source>
        <dbReference type="ARBA" id="ARBA00009667"/>
    </source>
</evidence>
<sequence>MKLYPAIDIKDGKCVRLYQGRFDDVTVYGDDPAAMARKWAAQGAQFLHVVDLDGALAGGGVSGQAIASICAAVDIPVQTGGGVRTLADIEKRLSWGVNRVILGTAVVQNPQLAADAVARFGAERIVVGIDAKDGLVATHGWETVSTRGAVEFAKEMQDMGVKTIVYTDIATDGTLAGANVAAMQEMAAAVPQVDVIASGGIGSLEDILALRGSGVGGVIVGKALYTGRVDLMQAIAQTKE</sequence>
<evidence type="ECO:0000313" key="16">
    <source>
        <dbReference type="Proteomes" id="UP000886743"/>
    </source>
</evidence>
<dbReference type="SUPFAM" id="SSF51366">
    <property type="entry name" value="Ribulose-phoshate binding barrel"/>
    <property type="match status" value="1"/>
</dbReference>
<evidence type="ECO:0000256" key="3">
    <source>
        <dbReference type="ARBA" id="ARBA00005133"/>
    </source>
</evidence>
<keyword evidence="10 12" id="KW-0413">Isomerase</keyword>
<evidence type="ECO:0000256" key="6">
    <source>
        <dbReference type="ARBA" id="ARBA00018464"/>
    </source>
</evidence>
<dbReference type="AlphaFoldDB" id="A0A9D1NIU7"/>
<keyword evidence="9 12" id="KW-0368">Histidine biosynthesis</keyword>
<dbReference type="Pfam" id="PF00977">
    <property type="entry name" value="His_biosynth"/>
    <property type="match status" value="1"/>
</dbReference>
<gene>
    <name evidence="12 15" type="primary">hisA</name>
    <name evidence="15" type="ORF">IAC74_07750</name>
</gene>
<evidence type="ECO:0000256" key="11">
    <source>
        <dbReference type="ARBA" id="ARBA00030547"/>
    </source>
</evidence>
<dbReference type="InterPro" id="IPR023016">
    <property type="entry name" value="HisA/PriA"/>
</dbReference>
<dbReference type="InterPro" id="IPR044524">
    <property type="entry name" value="Isoase_HisA-like"/>
</dbReference>
<comment type="catalytic activity">
    <reaction evidence="1 12 14">
        <text>1-(5-phospho-beta-D-ribosyl)-5-[(5-phospho-beta-D-ribosylamino)methylideneamino]imidazole-4-carboxamide = 5-[(5-phospho-1-deoxy-D-ribulos-1-ylimino)methylamino]-1-(5-phospho-beta-D-ribosyl)imidazole-4-carboxamide</text>
        <dbReference type="Rhea" id="RHEA:15469"/>
        <dbReference type="ChEBI" id="CHEBI:58435"/>
        <dbReference type="ChEBI" id="CHEBI:58525"/>
        <dbReference type="EC" id="5.3.1.16"/>
    </reaction>
</comment>
<reference evidence="15" key="1">
    <citation type="submission" date="2020-10" db="EMBL/GenBank/DDBJ databases">
        <authorList>
            <person name="Gilroy R."/>
        </authorList>
    </citation>
    <scope>NUCLEOTIDE SEQUENCE</scope>
    <source>
        <strain evidence="15">4920</strain>
    </source>
</reference>
<keyword evidence="7 12" id="KW-0963">Cytoplasm</keyword>
<dbReference type="InterPro" id="IPR011060">
    <property type="entry name" value="RibuloseP-bd_barrel"/>
</dbReference>
<dbReference type="PANTHER" id="PTHR43090:SF2">
    <property type="entry name" value="1-(5-PHOSPHORIBOSYL)-5-[(5-PHOSPHORIBOSYLAMINO)METHYLIDENEAMINO] IMIDAZOLE-4-CARBOXAMIDE ISOMERASE"/>
    <property type="match status" value="1"/>
</dbReference>
<organism evidence="15 16">
    <name type="scientific">Candidatus Aphodoplasma excrementigallinarum</name>
    <dbReference type="NCBI Taxonomy" id="2840673"/>
    <lineage>
        <taxon>Bacteria</taxon>
        <taxon>Bacillati</taxon>
        <taxon>Bacillota</taxon>
        <taxon>Clostridia</taxon>
        <taxon>Eubacteriales</taxon>
        <taxon>Candidatus Aphodoplasma</taxon>
    </lineage>
</organism>
<proteinExistence type="inferred from homology"/>
<comment type="similarity">
    <text evidence="4 12 13">Belongs to the HisA/HisF family.</text>
</comment>
<evidence type="ECO:0000256" key="1">
    <source>
        <dbReference type="ARBA" id="ARBA00000901"/>
    </source>
</evidence>
<evidence type="ECO:0000313" key="15">
    <source>
        <dbReference type="EMBL" id="HIV03454.1"/>
    </source>
</evidence>
<dbReference type="InterPro" id="IPR013785">
    <property type="entry name" value="Aldolase_TIM"/>
</dbReference>
<dbReference type="GO" id="GO:0005737">
    <property type="term" value="C:cytoplasm"/>
    <property type="evidence" value="ECO:0007669"/>
    <property type="project" value="UniProtKB-SubCell"/>
</dbReference>
<feature type="active site" description="Proton donor" evidence="12">
    <location>
        <position position="130"/>
    </location>
</feature>
<protein>
    <recommendedName>
        <fullName evidence="6 12">1-(5-phosphoribosyl)-5-[(5-phosphoribosylamino)methylideneamino] imidazole-4-carboxamide isomerase</fullName>
        <ecNumber evidence="5 12">5.3.1.16</ecNumber>
    </recommendedName>
    <alternativeName>
        <fullName evidence="11 12">Phosphoribosylformimino-5-aminoimidazole carboxamide ribotide isomerase</fullName>
    </alternativeName>
</protein>
<dbReference type="NCBIfam" id="TIGR00007">
    <property type="entry name" value="1-(5-phosphoribosyl)-5-[(5-phosphoribosylamino)methylideneamino]imidazole-4-carboxamide isomerase"/>
    <property type="match status" value="1"/>
</dbReference>
<evidence type="ECO:0000256" key="8">
    <source>
        <dbReference type="ARBA" id="ARBA00022605"/>
    </source>
</evidence>
<dbReference type="HAMAP" id="MF_01014">
    <property type="entry name" value="HisA"/>
    <property type="match status" value="1"/>
</dbReference>
<evidence type="ECO:0000256" key="12">
    <source>
        <dbReference type="HAMAP-Rule" id="MF_01014"/>
    </source>
</evidence>
<comment type="caution">
    <text evidence="15">The sequence shown here is derived from an EMBL/GenBank/DDBJ whole genome shotgun (WGS) entry which is preliminary data.</text>
</comment>
<dbReference type="CDD" id="cd04732">
    <property type="entry name" value="HisA"/>
    <property type="match status" value="1"/>
</dbReference>
<feature type="active site" description="Proton acceptor" evidence="12">
    <location>
        <position position="8"/>
    </location>
</feature>
<dbReference type="PANTHER" id="PTHR43090">
    <property type="entry name" value="1-(5-PHOSPHORIBOSYL)-5-[(5-PHOSPHORIBOSYLAMINO)METHYLIDENEAMINO] IMIDAZOLE-4-CARBOXAMIDE ISOMERASE"/>
    <property type="match status" value="1"/>
</dbReference>
<accession>A0A9D1NIU7</accession>
<keyword evidence="8 12" id="KW-0028">Amino-acid biosynthesis</keyword>
<evidence type="ECO:0000256" key="7">
    <source>
        <dbReference type="ARBA" id="ARBA00022490"/>
    </source>
</evidence>
<dbReference type="FunFam" id="3.20.20.70:FF:000009">
    <property type="entry name" value="1-(5-phosphoribosyl)-5-[(5-phosphoribosylamino)methylideneamino] imidazole-4-carboxamide isomerase"/>
    <property type="match status" value="1"/>
</dbReference>
<dbReference type="Gene3D" id="3.20.20.70">
    <property type="entry name" value="Aldolase class I"/>
    <property type="match status" value="1"/>
</dbReference>
<comment type="subcellular location">
    <subcellularLocation>
        <location evidence="2 12 14">Cytoplasm</location>
    </subcellularLocation>
</comment>
<dbReference type="InterPro" id="IPR006062">
    <property type="entry name" value="His_biosynth"/>
</dbReference>
<comment type="pathway">
    <text evidence="3 12 14">Amino-acid biosynthesis; L-histidine biosynthesis; L-histidine from 5-phospho-alpha-D-ribose 1-diphosphate: step 4/9.</text>
</comment>
<dbReference type="GO" id="GO:0000105">
    <property type="term" value="P:L-histidine biosynthetic process"/>
    <property type="evidence" value="ECO:0007669"/>
    <property type="project" value="UniProtKB-UniRule"/>
</dbReference>
<evidence type="ECO:0000256" key="13">
    <source>
        <dbReference type="RuleBase" id="RU003657"/>
    </source>
</evidence>
<dbReference type="EC" id="5.3.1.16" evidence="5 12"/>
<evidence type="ECO:0000256" key="10">
    <source>
        <dbReference type="ARBA" id="ARBA00023235"/>
    </source>
</evidence>
<dbReference type="EMBL" id="DVOF01000234">
    <property type="protein sequence ID" value="HIV03454.1"/>
    <property type="molecule type" value="Genomic_DNA"/>
</dbReference>
<evidence type="ECO:0000256" key="2">
    <source>
        <dbReference type="ARBA" id="ARBA00004496"/>
    </source>
</evidence>
<dbReference type="Proteomes" id="UP000886743">
    <property type="component" value="Unassembled WGS sequence"/>
</dbReference>
<dbReference type="GO" id="GO:0000162">
    <property type="term" value="P:L-tryptophan biosynthetic process"/>
    <property type="evidence" value="ECO:0007669"/>
    <property type="project" value="TreeGrafter"/>
</dbReference>
<evidence type="ECO:0000256" key="9">
    <source>
        <dbReference type="ARBA" id="ARBA00023102"/>
    </source>
</evidence>
<evidence type="ECO:0000256" key="5">
    <source>
        <dbReference type="ARBA" id="ARBA00012550"/>
    </source>
</evidence>
<dbReference type="InterPro" id="IPR006063">
    <property type="entry name" value="HisA_bact_arch"/>
</dbReference>
<reference evidence="15" key="2">
    <citation type="journal article" date="2021" name="PeerJ">
        <title>Extensive microbial diversity within the chicken gut microbiome revealed by metagenomics and culture.</title>
        <authorList>
            <person name="Gilroy R."/>
            <person name="Ravi A."/>
            <person name="Getino M."/>
            <person name="Pursley I."/>
            <person name="Horton D.L."/>
            <person name="Alikhan N.F."/>
            <person name="Baker D."/>
            <person name="Gharbi K."/>
            <person name="Hall N."/>
            <person name="Watson M."/>
            <person name="Adriaenssens E.M."/>
            <person name="Foster-Nyarko E."/>
            <person name="Jarju S."/>
            <person name="Secka A."/>
            <person name="Antonio M."/>
            <person name="Oren A."/>
            <person name="Chaudhuri R.R."/>
            <person name="La Ragione R."/>
            <person name="Hildebrand F."/>
            <person name="Pallen M.J."/>
        </authorList>
    </citation>
    <scope>NUCLEOTIDE SEQUENCE</scope>
    <source>
        <strain evidence="15">4920</strain>
    </source>
</reference>